<feature type="transmembrane region" description="Helical" evidence="2">
    <location>
        <begin position="344"/>
        <end position="364"/>
    </location>
</feature>
<dbReference type="Proteomes" id="UP000829196">
    <property type="component" value="Unassembled WGS sequence"/>
</dbReference>
<feature type="transmembrane region" description="Helical" evidence="2">
    <location>
        <begin position="178"/>
        <end position="198"/>
    </location>
</feature>
<feature type="transmembrane region" description="Helical" evidence="2">
    <location>
        <begin position="230"/>
        <end position="250"/>
    </location>
</feature>
<evidence type="ECO:0000313" key="3">
    <source>
        <dbReference type="EMBL" id="KAI0488777.1"/>
    </source>
</evidence>
<dbReference type="EMBL" id="JAGYWB010000019">
    <property type="protein sequence ID" value="KAI0488777.1"/>
    <property type="molecule type" value="Genomic_DNA"/>
</dbReference>
<feature type="transmembrane region" description="Helical" evidence="2">
    <location>
        <begin position="376"/>
        <end position="396"/>
    </location>
</feature>
<keyword evidence="2" id="KW-0812">Transmembrane</keyword>
<gene>
    <name evidence="3" type="ORF">KFK09_028616</name>
</gene>
<evidence type="ECO:0000256" key="1">
    <source>
        <dbReference type="SAM" id="MobiDB-lite"/>
    </source>
</evidence>
<dbReference type="AlphaFoldDB" id="A0A8T3A3K8"/>
<feature type="region of interest" description="Disordered" evidence="1">
    <location>
        <begin position="152"/>
        <end position="174"/>
    </location>
</feature>
<keyword evidence="2" id="KW-1133">Transmembrane helix</keyword>
<evidence type="ECO:0000256" key="2">
    <source>
        <dbReference type="SAM" id="Phobius"/>
    </source>
</evidence>
<keyword evidence="2" id="KW-0472">Membrane</keyword>
<proteinExistence type="predicted"/>
<keyword evidence="4" id="KW-1185">Reference proteome</keyword>
<protein>
    <recommendedName>
        <fullName evidence="5">Cardiolipin synthase N-terminal domain-containing protein</fullName>
    </recommendedName>
</protein>
<name>A0A8T3A3K8_DENNO</name>
<dbReference type="PANTHER" id="PTHR36009:SF3">
    <property type="entry name" value="TRANSMEMBRANE PROTEIN"/>
    <property type="match status" value="1"/>
</dbReference>
<evidence type="ECO:0000313" key="4">
    <source>
        <dbReference type="Proteomes" id="UP000829196"/>
    </source>
</evidence>
<comment type="caution">
    <text evidence="3">The sequence shown here is derived from an EMBL/GenBank/DDBJ whole genome shotgun (WGS) entry which is preliminary data.</text>
</comment>
<dbReference type="PANTHER" id="PTHR36009">
    <property type="match status" value="1"/>
</dbReference>
<sequence length="415" mass="47099">MRRTGKLPIHAFIARGGLGPRSDAYDKADNHLNSTSAFVAHRKTVYTCLYCAWWDGTPVRHLRRGGVTAVTPCCCRFPLAIFSTMLLSCKFPLSLSSSSNRNPRIRSELPKSPLHRASITQLRKTLNQRALLGIRPSIYFIGTRVQFPACRDSTEPRDSGVPVGEEVKRSGDGGGRGNNWTTSVLLFGLWAGLMYYVFRLSPDQTPYRDVYFVQKLLYLKGDDGYQMNEVLVALWNIMGLWPVVYSMLLLPTGRSSSSKVPVWPFLLLSFFGGAYALIPYFVLWKPPPPAIEEDEIRKWPLNFLESRITAWFVVAAGLGLVAYALLANGDVWTEFYQYFRESKFIHVMSLDFLLLSSFAPFWIYNDMTARRWLDKGLWLLPLSLVPLLGPALYIVLRPQLADLPRRAFPDPIDKD</sequence>
<feature type="transmembrane region" description="Helical" evidence="2">
    <location>
        <begin position="262"/>
        <end position="282"/>
    </location>
</feature>
<reference evidence="3" key="1">
    <citation type="journal article" date="2022" name="Front. Genet.">
        <title>Chromosome-Scale Assembly of the Dendrobium nobile Genome Provides Insights Into the Molecular Mechanism of the Biosynthesis of the Medicinal Active Ingredient of Dendrobium.</title>
        <authorList>
            <person name="Xu Q."/>
            <person name="Niu S.-C."/>
            <person name="Li K.-L."/>
            <person name="Zheng P.-J."/>
            <person name="Zhang X.-J."/>
            <person name="Jia Y."/>
            <person name="Liu Y."/>
            <person name="Niu Y.-X."/>
            <person name="Yu L.-H."/>
            <person name="Chen D.-F."/>
            <person name="Zhang G.-Q."/>
        </authorList>
    </citation>
    <scope>NUCLEOTIDE SEQUENCE</scope>
    <source>
        <tissue evidence="3">Leaf</tissue>
    </source>
</reference>
<feature type="transmembrane region" description="Helical" evidence="2">
    <location>
        <begin position="308"/>
        <end position="332"/>
    </location>
</feature>
<dbReference type="OrthoDB" id="47210at2759"/>
<evidence type="ECO:0008006" key="5">
    <source>
        <dbReference type="Google" id="ProtNLM"/>
    </source>
</evidence>
<organism evidence="3 4">
    <name type="scientific">Dendrobium nobile</name>
    <name type="common">Orchid</name>
    <dbReference type="NCBI Taxonomy" id="94219"/>
    <lineage>
        <taxon>Eukaryota</taxon>
        <taxon>Viridiplantae</taxon>
        <taxon>Streptophyta</taxon>
        <taxon>Embryophyta</taxon>
        <taxon>Tracheophyta</taxon>
        <taxon>Spermatophyta</taxon>
        <taxon>Magnoliopsida</taxon>
        <taxon>Liliopsida</taxon>
        <taxon>Asparagales</taxon>
        <taxon>Orchidaceae</taxon>
        <taxon>Epidendroideae</taxon>
        <taxon>Malaxideae</taxon>
        <taxon>Dendrobiinae</taxon>
        <taxon>Dendrobium</taxon>
    </lineage>
</organism>
<accession>A0A8T3A3K8</accession>